<reference evidence="2 3" key="1">
    <citation type="submission" date="2014-02" db="EMBL/GenBank/DDBJ databases">
        <title>The small core and large imbalanced accessory genome model reveals a collaborative survival strategy of Sorangium cellulosum strains in nature.</title>
        <authorList>
            <person name="Han K."/>
            <person name="Peng R."/>
            <person name="Blom J."/>
            <person name="Li Y.-Z."/>
        </authorList>
    </citation>
    <scope>NUCLEOTIDE SEQUENCE [LARGE SCALE GENOMIC DNA]</scope>
    <source>
        <strain evidence="2 3">So0157-25</strain>
    </source>
</reference>
<evidence type="ECO:0008006" key="4">
    <source>
        <dbReference type="Google" id="ProtNLM"/>
    </source>
</evidence>
<dbReference type="AlphaFoldDB" id="A0A150NZ89"/>
<protein>
    <recommendedName>
        <fullName evidence="4">PIN domain-containing protein</fullName>
    </recommendedName>
</protein>
<accession>A0A150NZ89</accession>
<organism evidence="2 3">
    <name type="scientific">Sorangium cellulosum</name>
    <name type="common">Polyangium cellulosum</name>
    <dbReference type="NCBI Taxonomy" id="56"/>
    <lineage>
        <taxon>Bacteria</taxon>
        <taxon>Pseudomonadati</taxon>
        <taxon>Myxococcota</taxon>
        <taxon>Polyangia</taxon>
        <taxon>Polyangiales</taxon>
        <taxon>Polyangiaceae</taxon>
        <taxon>Sorangium</taxon>
    </lineage>
</organism>
<feature type="region of interest" description="Disordered" evidence="1">
    <location>
        <begin position="165"/>
        <end position="191"/>
    </location>
</feature>
<name>A0A150NZ89_SORCE</name>
<evidence type="ECO:0000313" key="2">
    <source>
        <dbReference type="EMBL" id="KYF47534.1"/>
    </source>
</evidence>
<sequence>MADHVVDTNVLIVASAADPASPFKDTHVPTSERRIVFAWLKDFRADDGRRLVMDRARGILREYRKKLTAQDYGMVVAMEKLRTAAFVAVKYEGEYAVVPEGLARFDNSDKKLVAAHLAHRADGGKSTIVNACDTDWHEHEEALSAEGVIVEQLLPAWCQREFWRKHPEKRPPGAGDPDQDRAGPPGQGALR</sequence>
<dbReference type="EMBL" id="JELY01003610">
    <property type="protein sequence ID" value="KYF47534.1"/>
    <property type="molecule type" value="Genomic_DNA"/>
</dbReference>
<evidence type="ECO:0000256" key="1">
    <source>
        <dbReference type="SAM" id="MobiDB-lite"/>
    </source>
</evidence>
<gene>
    <name evidence="2" type="ORF">BE08_03865</name>
</gene>
<comment type="caution">
    <text evidence="2">The sequence shown here is derived from an EMBL/GenBank/DDBJ whole genome shotgun (WGS) entry which is preliminary data.</text>
</comment>
<dbReference type="Proteomes" id="UP000075420">
    <property type="component" value="Unassembled WGS sequence"/>
</dbReference>
<evidence type="ECO:0000313" key="3">
    <source>
        <dbReference type="Proteomes" id="UP000075420"/>
    </source>
</evidence>
<proteinExistence type="predicted"/>